<dbReference type="OrthoDB" id="289228at2759"/>
<keyword evidence="8" id="KW-1185">Reference proteome</keyword>
<evidence type="ECO:0000256" key="2">
    <source>
        <dbReference type="ARBA" id="ARBA00004496"/>
    </source>
</evidence>
<evidence type="ECO:0000256" key="4">
    <source>
        <dbReference type="ARBA" id="ARBA00015163"/>
    </source>
</evidence>
<organism evidence="7 8">
    <name type="scientific">Geotrichum candidum</name>
    <name type="common">Oospora lactis</name>
    <name type="synonym">Dipodascus geotrichum</name>
    <dbReference type="NCBI Taxonomy" id="1173061"/>
    <lineage>
        <taxon>Eukaryota</taxon>
        <taxon>Fungi</taxon>
        <taxon>Dikarya</taxon>
        <taxon>Ascomycota</taxon>
        <taxon>Saccharomycotina</taxon>
        <taxon>Dipodascomycetes</taxon>
        <taxon>Dipodascales</taxon>
        <taxon>Dipodascaceae</taxon>
        <taxon>Geotrichum</taxon>
    </lineage>
</organism>
<name>A0A0J9X650_GEOCN</name>
<comment type="similarity">
    <text evidence="3">Belongs to the RTC5 family.</text>
</comment>
<evidence type="ECO:0000256" key="3">
    <source>
        <dbReference type="ARBA" id="ARBA00006731"/>
    </source>
</evidence>
<protein>
    <recommendedName>
        <fullName evidence="4">Restriction of telomere capping protein 5</fullName>
    </recommendedName>
</protein>
<evidence type="ECO:0000259" key="6">
    <source>
        <dbReference type="PROSITE" id="PS51886"/>
    </source>
</evidence>
<comment type="function">
    <text evidence="1">May be involved in a process influencing telomere capping.</text>
</comment>
<dbReference type="Proteomes" id="UP000242525">
    <property type="component" value="Unassembled WGS sequence"/>
</dbReference>
<dbReference type="PROSITE" id="PS51886">
    <property type="entry name" value="TLDC"/>
    <property type="match status" value="1"/>
</dbReference>
<evidence type="ECO:0000256" key="5">
    <source>
        <dbReference type="ARBA" id="ARBA00022490"/>
    </source>
</evidence>
<sequence length="590" mass="66227">MGQSLSSSKKQLSQQEVSKLFGIKCSKQLSGIELWSLKDTFTKLAETEGDITYWKQDTFVKVLGIPDSATGMSDLLFKSASFLASFPFIWSLSPAPLTLENLIKVIVLSQGRYHTFLKRDYDMVKLIFLSFSTVENEPQTANSNENPQSPGEAAADEDDLVVFDPANSEAWDDLNAIRNFDNLTPLSWFISGVDFLNLVTFLLAIASLRNQTQLVELLPNFEPNNYDKFKQAALSLIRAIDIEIKKEEDLQTKKVGYAEFKIMFDQLFPHLFDPLGELYGLLLFSKSINNNKPELDDKSLTEHKISGLFENEHETKLVNPATLAQLSVMFGPEQVYGRLKKLYVGSSAGFSMRSFETKVFKWNAPSFLLVSGHLLNPSRTHVTGRERAFEEHIPGIKRLKNDISKGSTVTFGLYLNEPWKASSKHSFGNSESVLFQLEPVLDKFTPNKLLDTNYAYFSRMQPGGIGAGSPPPQLRPGNKASRGGFSLGNVSLTLDESLEYGVFRHLGLGGSYKASLSRGHVEWEDRFEIKEVEVWGCGRQEDLEEQKKRWEWEEREAALRAKVNIDTMKEDRALLEMAGLVGNHGNGGSV</sequence>
<dbReference type="InterPro" id="IPR006571">
    <property type="entry name" value="TLDc_dom"/>
</dbReference>
<dbReference type="EMBL" id="CCBN010000003">
    <property type="protein sequence ID" value="CDO52626.1"/>
    <property type="molecule type" value="Genomic_DNA"/>
</dbReference>
<evidence type="ECO:0000256" key="1">
    <source>
        <dbReference type="ARBA" id="ARBA00002738"/>
    </source>
</evidence>
<comment type="subcellular location">
    <subcellularLocation>
        <location evidence="2">Cytoplasm</location>
    </subcellularLocation>
</comment>
<dbReference type="AlphaFoldDB" id="A0A0J9X650"/>
<gene>
    <name evidence="7" type="ORF">BN980_GECA03s04949g</name>
</gene>
<evidence type="ECO:0000313" key="8">
    <source>
        <dbReference type="Proteomes" id="UP000242525"/>
    </source>
</evidence>
<dbReference type="SMART" id="SM00584">
    <property type="entry name" value="TLDc"/>
    <property type="match status" value="1"/>
</dbReference>
<reference evidence="7" key="1">
    <citation type="submission" date="2014-03" db="EMBL/GenBank/DDBJ databases">
        <authorList>
            <person name="Casaregola S."/>
        </authorList>
    </citation>
    <scope>NUCLEOTIDE SEQUENCE [LARGE SCALE GENOMIC DNA]</scope>
    <source>
        <strain evidence="7">CLIB 918</strain>
    </source>
</reference>
<feature type="domain" description="TLDc" evidence="6">
    <location>
        <begin position="316"/>
        <end position="538"/>
    </location>
</feature>
<dbReference type="GO" id="GO:0005634">
    <property type="term" value="C:nucleus"/>
    <property type="evidence" value="ECO:0007669"/>
    <property type="project" value="TreeGrafter"/>
</dbReference>
<evidence type="ECO:0000313" key="7">
    <source>
        <dbReference type="EMBL" id="CDO52626.1"/>
    </source>
</evidence>
<dbReference type="GO" id="GO:0005737">
    <property type="term" value="C:cytoplasm"/>
    <property type="evidence" value="ECO:0007669"/>
    <property type="project" value="UniProtKB-SubCell"/>
</dbReference>
<dbReference type="Pfam" id="PF07534">
    <property type="entry name" value="TLD"/>
    <property type="match status" value="1"/>
</dbReference>
<proteinExistence type="inferred from homology"/>
<dbReference type="PANTHER" id="PTHR23354">
    <property type="entry name" value="NUCLEOLAR PROTEIN 7/ESTROGEN RECEPTOR COACTIVATOR-RELATED"/>
    <property type="match status" value="1"/>
</dbReference>
<dbReference type="PANTHER" id="PTHR23354:SF130">
    <property type="entry name" value="RESTRICTION OF TELOMERE CAPPING PROTEIN 5"/>
    <property type="match status" value="1"/>
</dbReference>
<keyword evidence="5" id="KW-0963">Cytoplasm</keyword>
<dbReference type="STRING" id="1173061.A0A0J9X650"/>
<dbReference type="GO" id="GO:0006979">
    <property type="term" value="P:response to oxidative stress"/>
    <property type="evidence" value="ECO:0007669"/>
    <property type="project" value="TreeGrafter"/>
</dbReference>
<comment type="caution">
    <text evidence="7">The sequence shown here is derived from an EMBL/GenBank/DDBJ whole genome shotgun (WGS) entry which is preliminary data.</text>
</comment>
<accession>A0A0J9X650</accession>